<protein>
    <submittedName>
        <fullName evidence="1 2">Uncharacterized protein</fullName>
    </submittedName>
</protein>
<dbReference type="PaxDb" id="3880-AES92603"/>
<reference evidence="1 3" key="1">
    <citation type="journal article" date="2011" name="Nature">
        <title>The Medicago genome provides insight into the evolution of rhizobial symbioses.</title>
        <authorList>
            <person name="Young N.D."/>
            <person name="Debelle F."/>
            <person name="Oldroyd G.E."/>
            <person name="Geurts R."/>
            <person name="Cannon S.B."/>
            <person name="Udvardi M.K."/>
            <person name="Benedito V.A."/>
            <person name="Mayer K.F."/>
            <person name="Gouzy J."/>
            <person name="Schoof H."/>
            <person name="Van de Peer Y."/>
            <person name="Proost S."/>
            <person name="Cook D.R."/>
            <person name="Meyers B.C."/>
            <person name="Spannagl M."/>
            <person name="Cheung F."/>
            <person name="De Mita S."/>
            <person name="Krishnakumar V."/>
            <person name="Gundlach H."/>
            <person name="Zhou S."/>
            <person name="Mudge J."/>
            <person name="Bharti A.K."/>
            <person name="Murray J.D."/>
            <person name="Naoumkina M.A."/>
            <person name="Rosen B."/>
            <person name="Silverstein K.A."/>
            <person name="Tang H."/>
            <person name="Rombauts S."/>
            <person name="Zhao P.X."/>
            <person name="Zhou P."/>
            <person name="Barbe V."/>
            <person name="Bardou P."/>
            <person name="Bechner M."/>
            <person name="Bellec A."/>
            <person name="Berger A."/>
            <person name="Berges H."/>
            <person name="Bidwell S."/>
            <person name="Bisseling T."/>
            <person name="Choisne N."/>
            <person name="Couloux A."/>
            <person name="Denny R."/>
            <person name="Deshpande S."/>
            <person name="Dai X."/>
            <person name="Doyle J.J."/>
            <person name="Dudez A.M."/>
            <person name="Farmer A.D."/>
            <person name="Fouteau S."/>
            <person name="Franken C."/>
            <person name="Gibelin C."/>
            <person name="Gish J."/>
            <person name="Goldstein S."/>
            <person name="Gonzalez A.J."/>
            <person name="Green P.J."/>
            <person name="Hallab A."/>
            <person name="Hartog M."/>
            <person name="Hua A."/>
            <person name="Humphray S.J."/>
            <person name="Jeong D.H."/>
            <person name="Jing Y."/>
            <person name="Jocker A."/>
            <person name="Kenton S.M."/>
            <person name="Kim D.J."/>
            <person name="Klee K."/>
            <person name="Lai H."/>
            <person name="Lang C."/>
            <person name="Lin S."/>
            <person name="Macmil S.L."/>
            <person name="Magdelenat G."/>
            <person name="Matthews L."/>
            <person name="McCorrison J."/>
            <person name="Monaghan E.L."/>
            <person name="Mun J.H."/>
            <person name="Najar F.Z."/>
            <person name="Nicholson C."/>
            <person name="Noirot C."/>
            <person name="O'Bleness M."/>
            <person name="Paule C.R."/>
            <person name="Poulain J."/>
            <person name="Prion F."/>
            <person name="Qin B."/>
            <person name="Qu C."/>
            <person name="Retzel E.F."/>
            <person name="Riddle C."/>
            <person name="Sallet E."/>
            <person name="Samain S."/>
            <person name="Samson N."/>
            <person name="Sanders I."/>
            <person name="Saurat O."/>
            <person name="Scarpelli C."/>
            <person name="Schiex T."/>
            <person name="Segurens B."/>
            <person name="Severin A.J."/>
            <person name="Sherrier D.J."/>
            <person name="Shi R."/>
            <person name="Sims S."/>
            <person name="Singer S.R."/>
            <person name="Sinharoy S."/>
            <person name="Sterck L."/>
            <person name="Viollet A."/>
            <person name="Wang B.B."/>
            <person name="Wang K."/>
            <person name="Wang M."/>
            <person name="Wang X."/>
            <person name="Warfsmann J."/>
            <person name="Weissenbach J."/>
            <person name="White D.D."/>
            <person name="White J.D."/>
            <person name="Wiley G.B."/>
            <person name="Wincker P."/>
            <person name="Xing Y."/>
            <person name="Yang L."/>
            <person name="Yao Z."/>
            <person name="Ying F."/>
            <person name="Zhai J."/>
            <person name="Zhou L."/>
            <person name="Zuber A."/>
            <person name="Denarie J."/>
            <person name="Dixon R.A."/>
            <person name="May G.D."/>
            <person name="Schwartz D.C."/>
            <person name="Rogers J."/>
            <person name="Quetier F."/>
            <person name="Town C.D."/>
            <person name="Roe B.A."/>
        </authorList>
    </citation>
    <scope>NUCLEOTIDE SEQUENCE [LARGE SCALE GENOMIC DNA]</scope>
    <source>
        <strain evidence="1">A17</strain>
        <strain evidence="2 3">cv. Jemalong A17</strain>
    </source>
</reference>
<dbReference type="STRING" id="3880.G7JI16"/>
<reference evidence="2" key="3">
    <citation type="submission" date="2015-04" db="UniProtKB">
        <authorList>
            <consortium name="EnsemblPlants"/>
        </authorList>
    </citation>
    <scope>IDENTIFICATION</scope>
    <source>
        <strain evidence="2">cv. Jemalong A17</strain>
    </source>
</reference>
<dbReference type="EMBL" id="CM001220">
    <property type="protein sequence ID" value="AES92603.2"/>
    <property type="molecule type" value="Genomic_DNA"/>
</dbReference>
<name>G7JI16_MEDTR</name>
<accession>A0A0C3X8M9</accession>
<reference evidence="1 3" key="2">
    <citation type="journal article" date="2014" name="BMC Genomics">
        <title>An improved genome release (version Mt4.0) for the model legume Medicago truncatula.</title>
        <authorList>
            <person name="Tang H."/>
            <person name="Krishnakumar V."/>
            <person name="Bidwell S."/>
            <person name="Rosen B."/>
            <person name="Chan A."/>
            <person name="Zhou S."/>
            <person name="Gentzbittel L."/>
            <person name="Childs K.L."/>
            <person name="Yandell M."/>
            <person name="Gundlach H."/>
            <person name="Mayer K.F."/>
            <person name="Schwartz D.C."/>
            <person name="Town C.D."/>
        </authorList>
    </citation>
    <scope>GENOME REANNOTATION</scope>
    <source>
        <strain evidence="2 3">cv. Jemalong A17</strain>
    </source>
</reference>
<dbReference type="Proteomes" id="UP000002051">
    <property type="component" value="Chromosome 4"/>
</dbReference>
<keyword evidence="3" id="KW-1185">Reference proteome</keyword>
<evidence type="ECO:0000313" key="3">
    <source>
        <dbReference type="Proteomes" id="UP000002051"/>
    </source>
</evidence>
<accession>G7JI16</accession>
<proteinExistence type="predicted"/>
<dbReference type="EnsemblPlants" id="AES92603">
    <property type="protein sequence ID" value="AES92603"/>
    <property type="gene ID" value="MTR_4g131860"/>
</dbReference>
<dbReference type="AlphaFoldDB" id="G7JI16"/>
<gene>
    <name evidence="1" type="ordered locus">MTR_4g131860</name>
</gene>
<evidence type="ECO:0000313" key="2">
    <source>
        <dbReference type="EnsemblPlants" id="AES92603"/>
    </source>
</evidence>
<dbReference type="HOGENOM" id="CLU_901292_0_0_1"/>
<organism evidence="1 3">
    <name type="scientific">Medicago truncatula</name>
    <name type="common">Barrel medic</name>
    <name type="synonym">Medicago tribuloides</name>
    <dbReference type="NCBI Taxonomy" id="3880"/>
    <lineage>
        <taxon>Eukaryota</taxon>
        <taxon>Viridiplantae</taxon>
        <taxon>Streptophyta</taxon>
        <taxon>Embryophyta</taxon>
        <taxon>Tracheophyta</taxon>
        <taxon>Spermatophyta</taxon>
        <taxon>Magnoliopsida</taxon>
        <taxon>eudicotyledons</taxon>
        <taxon>Gunneridae</taxon>
        <taxon>Pentapetalae</taxon>
        <taxon>rosids</taxon>
        <taxon>fabids</taxon>
        <taxon>Fabales</taxon>
        <taxon>Fabaceae</taxon>
        <taxon>Papilionoideae</taxon>
        <taxon>50 kb inversion clade</taxon>
        <taxon>NPAAA clade</taxon>
        <taxon>Hologalegina</taxon>
        <taxon>IRL clade</taxon>
        <taxon>Trifolieae</taxon>
        <taxon>Medicago</taxon>
    </lineage>
</organism>
<evidence type="ECO:0000313" key="1">
    <source>
        <dbReference type="EMBL" id="AES92603.2"/>
    </source>
</evidence>
<sequence>MLRLRHECKSKYITKVNEKLTELQRSEIQKTPFKWLLSLPKKLKISENLLEELVERWDDRSGGFAIQGRIIRFTPLDVCFALGLRIIGEKMNFKNDPTSTTKAMFDNEVINVKTIYAKIINMERDEDVEKFCRLYLLLGFAEFYFPNSSVKVWALEHVIEELSATKEEVANEVVREALDRAPSGYIKWRPDPIISQLIVNNRLLGEANKGLSARISLLELETREMKKLYGSAQSSYVDEGVFNDEGVHEDVSMDEIERVIEREVANVSYDVAHHASNLLTIIKDKPRNRVKSGVLLSLWVKDGRIKKKI</sequence>